<evidence type="ECO:0000313" key="2">
    <source>
        <dbReference type="Proteomes" id="UP000276133"/>
    </source>
</evidence>
<gene>
    <name evidence="1" type="ORF">BpHYR1_017533</name>
</gene>
<protein>
    <submittedName>
        <fullName evidence="1">Uncharacterized protein</fullName>
    </submittedName>
</protein>
<dbReference type="EMBL" id="REGN01011176">
    <property type="protein sequence ID" value="RMZ97793.1"/>
    <property type="molecule type" value="Genomic_DNA"/>
</dbReference>
<keyword evidence="2" id="KW-1185">Reference proteome</keyword>
<proteinExistence type="predicted"/>
<dbReference type="AlphaFoldDB" id="A0A3M7PFJ2"/>
<name>A0A3M7PFJ2_BRAPC</name>
<comment type="caution">
    <text evidence="1">The sequence shown here is derived from an EMBL/GenBank/DDBJ whole genome shotgun (WGS) entry which is preliminary data.</text>
</comment>
<sequence>MIFLANIPRIIREPKHVIIGGAIASILKIKKRKTDHCPQKNLLFTDSQGVSIADYFLLVFGLNRVSSQT</sequence>
<evidence type="ECO:0000313" key="1">
    <source>
        <dbReference type="EMBL" id="RMZ97793.1"/>
    </source>
</evidence>
<accession>A0A3M7PFJ2</accession>
<organism evidence="1 2">
    <name type="scientific">Brachionus plicatilis</name>
    <name type="common">Marine rotifer</name>
    <name type="synonym">Brachionus muelleri</name>
    <dbReference type="NCBI Taxonomy" id="10195"/>
    <lineage>
        <taxon>Eukaryota</taxon>
        <taxon>Metazoa</taxon>
        <taxon>Spiralia</taxon>
        <taxon>Gnathifera</taxon>
        <taxon>Rotifera</taxon>
        <taxon>Eurotatoria</taxon>
        <taxon>Monogononta</taxon>
        <taxon>Pseudotrocha</taxon>
        <taxon>Ploima</taxon>
        <taxon>Brachionidae</taxon>
        <taxon>Brachionus</taxon>
    </lineage>
</organism>
<dbReference type="Proteomes" id="UP000276133">
    <property type="component" value="Unassembled WGS sequence"/>
</dbReference>
<reference evidence="1 2" key="1">
    <citation type="journal article" date="2018" name="Sci. Rep.">
        <title>Genomic signatures of local adaptation to the degree of environmental predictability in rotifers.</title>
        <authorList>
            <person name="Franch-Gras L."/>
            <person name="Hahn C."/>
            <person name="Garcia-Roger E.M."/>
            <person name="Carmona M.J."/>
            <person name="Serra M."/>
            <person name="Gomez A."/>
        </authorList>
    </citation>
    <scope>NUCLEOTIDE SEQUENCE [LARGE SCALE GENOMIC DNA]</scope>
    <source>
        <strain evidence="1">HYR1</strain>
    </source>
</reference>